<dbReference type="InterPro" id="IPR059112">
    <property type="entry name" value="CysZ/EI24"/>
</dbReference>
<organism evidence="6 7">
    <name type="scientific">Teichococcus aerophilus</name>
    <dbReference type="NCBI Taxonomy" id="1224513"/>
    <lineage>
        <taxon>Bacteria</taxon>
        <taxon>Pseudomonadati</taxon>
        <taxon>Pseudomonadota</taxon>
        <taxon>Alphaproteobacteria</taxon>
        <taxon>Acetobacterales</taxon>
        <taxon>Roseomonadaceae</taxon>
        <taxon>Roseomonas</taxon>
    </lineage>
</organism>
<feature type="transmembrane region" description="Helical" evidence="5">
    <location>
        <begin position="54"/>
        <end position="77"/>
    </location>
</feature>
<dbReference type="EMBL" id="JACTVA010000010">
    <property type="protein sequence ID" value="MBC9206795.1"/>
    <property type="molecule type" value="Genomic_DNA"/>
</dbReference>
<evidence type="ECO:0000313" key="7">
    <source>
        <dbReference type="Proteomes" id="UP000626026"/>
    </source>
</evidence>
<keyword evidence="4 5" id="KW-0472">Membrane</keyword>
<keyword evidence="7" id="KW-1185">Reference proteome</keyword>
<dbReference type="Proteomes" id="UP000626026">
    <property type="component" value="Unassembled WGS sequence"/>
</dbReference>
<accession>A0ABR7RJN7</accession>
<evidence type="ECO:0000256" key="4">
    <source>
        <dbReference type="ARBA" id="ARBA00023136"/>
    </source>
</evidence>
<name>A0ABR7RJN7_9PROT</name>
<evidence type="ECO:0000256" key="3">
    <source>
        <dbReference type="ARBA" id="ARBA00022989"/>
    </source>
</evidence>
<proteinExistence type="predicted"/>
<sequence length="225" mass="23694">MHAVSTSLLLPLRQITEPGFRWPLLKGVLGALLAFGGLIWLADWGVSSLVGGEGWLATLAGVLGGVLVLVSAVWLFVPVMLGIASLFLDEVAEAVERRYYPALPPAVGSGLHSQVWAGVVLGLKMLALTIVVMLLTLFAPPLGAVCFWVLAAISLGNGLFEGVAQRRMSVPEASALRRRLRWPVWAVGGVLAAAALVPVLNLAVPVWGTAAMTHLMQRVKQGAPG</sequence>
<reference evidence="6 7" key="1">
    <citation type="journal article" date="2013" name="Int. J. Syst. Evol. Microbiol.">
        <title>Roseomonas aerophila sp. nov., isolated from air.</title>
        <authorList>
            <person name="Kim S.J."/>
            <person name="Weon H.Y."/>
            <person name="Ahn J.H."/>
            <person name="Hong S.B."/>
            <person name="Seok S.J."/>
            <person name="Whang K.S."/>
            <person name="Kwon S.W."/>
        </authorList>
    </citation>
    <scope>NUCLEOTIDE SEQUENCE [LARGE SCALE GENOMIC DNA]</scope>
    <source>
        <strain evidence="6 7">NBRC 108923</strain>
    </source>
</reference>
<comment type="subcellular location">
    <subcellularLocation>
        <location evidence="1">Membrane</location>
        <topology evidence="1">Multi-pass membrane protein</topology>
    </subcellularLocation>
</comment>
<gene>
    <name evidence="6" type="ORF">IBL26_08100</name>
</gene>
<evidence type="ECO:0000256" key="2">
    <source>
        <dbReference type="ARBA" id="ARBA00022692"/>
    </source>
</evidence>
<comment type="caution">
    <text evidence="6">The sequence shown here is derived from an EMBL/GenBank/DDBJ whole genome shotgun (WGS) entry which is preliminary data.</text>
</comment>
<keyword evidence="3 5" id="KW-1133">Transmembrane helix</keyword>
<evidence type="ECO:0000313" key="6">
    <source>
        <dbReference type="EMBL" id="MBC9206795.1"/>
    </source>
</evidence>
<feature type="transmembrane region" description="Helical" evidence="5">
    <location>
        <begin position="184"/>
        <end position="208"/>
    </location>
</feature>
<evidence type="ECO:0000256" key="1">
    <source>
        <dbReference type="ARBA" id="ARBA00004141"/>
    </source>
</evidence>
<feature type="transmembrane region" description="Helical" evidence="5">
    <location>
        <begin position="20"/>
        <end position="42"/>
    </location>
</feature>
<feature type="transmembrane region" description="Helical" evidence="5">
    <location>
        <begin position="115"/>
        <end position="138"/>
    </location>
</feature>
<evidence type="ECO:0000256" key="5">
    <source>
        <dbReference type="SAM" id="Phobius"/>
    </source>
</evidence>
<dbReference type="Pfam" id="PF07264">
    <property type="entry name" value="EI24"/>
    <property type="match status" value="1"/>
</dbReference>
<feature type="transmembrane region" description="Helical" evidence="5">
    <location>
        <begin position="145"/>
        <end position="164"/>
    </location>
</feature>
<dbReference type="RefSeq" id="WP_187783966.1">
    <property type="nucleotide sequence ID" value="NZ_JACTVA010000010.1"/>
</dbReference>
<keyword evidence="2 5" id="KW-0812">Transmembrane</keyword>
<protein>
    <submittedName>
        <fullName evidence="6">EI24 domain-containing protein</fullName>
    </submittedName>
</protein>